<organism evidence="2">
    <name type="scientific">Wolinella succinogenes (strain ATCC 29543 / DSM 1740 / CCUG 13145 / JCM 31913 / LMG 7466 / NCTC 11488 / FDC 602W)</name>
    <name type="common">Vibrio succinogenes</name>
    <dbReference type="NCBI Taxonomy" id="273121"/>
    <lineage>
        <taxon>Bacteria</taxon>
        <taxon>Pseudomonadati</taxon>
        <taxon>Campylobacterota</taxon>
        <taxon>Epsilonproteobacteria</taxon>
        <taxon>Campylobacterales</taxon>
        <taxon>Helicobacteraceae</taxon>
        <taxon>Wolinella</taxon>
    </lineage>
</organism>
<dbReference type="HOGENOM" id="CLU_2329889_0_0_7"/>
<name>Q7MSS5_WOLSU</name>
<dbReference type="eggNOG" id="ENOG5031AMJ">
    <property type="taxonomic scope" value="Bacteria"/>
</dbReference>
<evidence type="ECO:0008006" key="3">
    <source>
        <dbReference type="Google" id="ProtNLM"/>
    </source>
</evidence>
<dbReference type="EMBL" id="BX571657">
    <property type="protein sequence ID" value="CAE09336.1"/>
    <property type="molecule type" value="Genomic_DNA"/>
</dbReference>
<dbReference type="PROSITE" id="PS51257">
    <property type="entry name" value="PROKAR_LIPOPROTEIN"/>
    <property type="match status" value="1"/>
</dbReference>
<accession>Q7MSS5</accession>
<protein>
    <recommendedName>
        <fullName evidence="3">LIPOPROTEIN</fullName>
    </recommendedName>
</protein>
<proteinExistence type="predicted"/>
<evidence type="ECO:0000313" key="1">
    <source>
        <dbReference type="EMBL" id="CAE09336.1"/>
    </source>
</evidence>
<dbReference type="Proteomes" id="UP000000422">
    <property type="component" value="Chromosome"/>
</dbReference>
<reference evidence="1 2" key="1">
    <citation type="journal article" date="2003" name="Proc. Natl. Acad. Sci. U.S.A.">
        <title>Complete genome sequence and analysis of Wolinella succinogenes.</title>
        <authorList>
            <person name="Baar C."/>
            <person name="Eppinger M."/>
            <person name="Raddatz G."/>
            <person name="Simon JM."/>
            <person name="Lanz C."/>
            <person name="Klimmek O."/>
            <person name="Nandakumar R."/>
            <person name="Gross R."/>
            <person name="Rosinus A."/>
            <person name="Keller H."/>
            <person name="Jagtap P."/>
            <person name="Linke B."/>
            <person name="Meyer F."/>
            <person name="Lederer H."/>
            <person name="Schuster S.C."/>
        </authorList>
    </citation>
    <scope>NUCLEOTIDE SEQUENCE [LARGE SCALE GENOMIC DNA]</scope>
    <source>
        <strain evidence="2">ATCC 29543 / DSM 1740 / CCUG 13145 / JCM 31913 / LMG 7466 / NCTC 11488 / FDC 602W</strain>
    </source>
</reference>
<dbReference type="KEGG" id="wsu:WS0173"/>
<evidence type="ECO:0000313" key="2">
    <source>
        <dbReference type="Proteomes" id="UP000000422"/>
    </source>
</evidence>
<keyword evidence="2" id="KW-1185">Reference proteome</keyword>
<gene>
    <name evidence="1" type="ordered locus">WS0173</name>
</gene>
<sequence length="105" mass="11860">MRNFILLFFFGSLMWLLSGCGEDKSKQFGFGSSDCNEVHRNCMNQCTKEGKPMNQCLNDCEKARSMCAAIKVKGCMQNCNQRYGKDSSSAEICKRRCQENDGVAF</sequence>
<dbReference type="AlphaFoldDB" id="Q7MSS5"/>